<dbReference type="KEGG" id="odi:ODI_R4156"/>
<reference evidence="4 5" key="2">
    <citation type="submission" date="2017-08" db="EMBL/GenBank/DDBJ databases">
        <authorList>
            <person name="de Groot N.N."/>
        </authorList>
    </citation>
    <scope>NUCLEOTIDE SEQUENCE [LARGE SCALE GENOMIC DNA]</scope>
    <source>
        <strain evidence="4">Orrdi1</strain>
    </source>
</reference>
<evidence type="ECO:0000313" key="4">
    <source>
        <dbReference type="EMBL" id="SOE52407.1"/>
    </source>
</evidence>
<gene>
    <name evidence="3" type="ORF">ODI_00933</name>
    <name evidence="4" type="ORF">ODI_R4156</name>
</gene>
<keyword evidence="1" id="KW-0812">Transmembrane</keyword>
<name>A0A1C3K5V1_9BURK</name>
<reference evidence="3 5" key="1">
    <citation type="submission" date="2016-06" db="EMBL/GenBank/DDBJ databases">
        <authorList>
            <person name="Kjaerup R.B."/>
            <person name="Dalgaard T.S."/>
            <person name="Juul-Madsen H.R."/>
        </authorList>
    </citation>
    <scope>NUCLEOTIDE SEQUENCE [LARGE SCALE GENOMIC DNA]</scope>
    <source>
        <strain evidence="3">Orrdi1</strain>
    </source>
</reference>
<dbReference type="OrthoDB" id="3683583at2"/>
<feature type="transmembrane region" description="Helical" evidence="1">
    <location>
        <begin position="65"/>
        <end position="94"/>
    </location>
</feature>
<organism evidence="3 5">
    <name type="scientific">Orrella dioscoreae</name>
    <dbReference type="NCBI Taxonomy" id="1851544"/>
    <lineage>
        <taxon>Bacteria</taxon>
        <taxon>Pseudomonadati</taxon>
        <taxon>Pseudomonadota</taxon>
        <taxon>Betaproteobacteria</taxon>
        <taxon>Burkholderiales</taxon>
        <taxon>Alcaligenaceae</taxon>
        <taxon>Orrella</taxon>
    </lineage>
</organism>
<feature type="transmembrane region" description="Helical" evidence="1">
    <location>
        <begin position="28"/>
        <end position="45"/>
    </location>
</feature>
<dbReference type="EMBL" id="FLRC01000044">
    <property type="protein sequence ID" value="SBT26808.1"/>
    <property type="molecule type" value="Genomic_DNA"/>
</dbReference>
<proteinExistence type="predicted"/>
<feature type="domain" description="YcxB-like C-terminal" evidence="2">
    <location>
        <begin position="109"/>
        <end position="156"/>
    </location>
</feature>
<dbReference type="EMBL" id="LT907988">
    <property type="protein sequence ID" value="SOE52407.1"/>
    <property type="molecule type" value="Genomic_DNA"/>
</dbReference>
<sequence length="182" mass="20252">MQFSYRYERADFVHGCIALMRPPLARRILLQAAWIALVLGLVHWADPGRPRGAALGLLFSGALNGWVYAAFLGCAVAFWFSTELFGWLICAPIFSRNALARKDVNLVLSQEGLWGGTRDVNVNVSWAAVQRIVETRHMIVFVLSGREGVMLPKRALPGHVTVAELWAEIERLAGRGVKVLQR</sequence>
<keyword evidence="1" id="KW-0472">Membrane</keyword>
<evidence type="ECO:0000313" key="3">
    <source>
        <dbReference type="EMBL" id="SBT26808.1"/>
    </source>
</evidence>
<evidence type="ECO:0000313" key="5">
    <source>
        <dbReference type="Proteomes" id="UP000078558"/>
    </source>
</evidence>
<keyword evidence="1" id="KW-1133">Transmembrane helix</keyword>
<keyword evidence="5" id="KW-1185">Reference proteome</keyword>
<dbReference type="Pfam" id="PF14317">
    <property type="entry name" value="YcxB"/>
    <property type="match status" value="1"/>
</dbReference>
<accession>A0A1C3K5V1</accession>
<dbReference type="AlphaFoldDB" id="A0A1C3K5V1"/>
<protein>
    <recommendedName>
        <fullName evidence="2">YcxB-like C-terminal domain-containing protein</fullName>
    </recommendedName>
</protein>
<dbReference type="InterPro" id="IPR025588">
    <property type="entry name" value="YcxB-like_C"/>
</dbReference>
<dbReference type="STRING" id="1851544.ODI_00933"/>
<dbReference type="Proteomes" id="UP000078558">
    <property type="component" value="Chromosome I"/>
</dbReference>
<evidence type="ECO:0000259" key="2">
    <source>
        <dbReference type="Pfam" id="PF14317"/>
    </source>
</evidence>
<dbReference type="RefSeq" id="WP_067757270.1">
    <property type="nucleotide sequence ID" value="NZ_LT907988.1"/>
</dbReference>
<evidence type="ECO:0000256" key="1">
    <source>
        <dbReference type="SAM" id="Phobius"/>
    </source>
</evidence>